<dbReference type="EMBL" id="GGEC01076489">
    <property type="protein sequence ID" value="MBX56973.1"/>
    <property type="molecule type" value="Transcribed_RNA"/>
</dbReference>
<proteinExistence type="predicted"/>
<dbReference type="AlphaFoldDB" id="A0A2P2PQI4"/>
<reference evidence="1" key="1">
    <citation type="submission" date="2018-02" db="EMBL/GenBank/DDBJ databases">
        <title>Rhizophora mucronata_Transcriptome.</title>
        <authorList>
            <person name="Meera S.P."/>
            <person name="Sreeshan A."/>
            <person name="Augustine A."/>
        </authorList>
    </citation>
    <scope>NUCLEOTIDE SEQUENCE</scope>
    <source>
        <tissue evidence="1">Leaf</tissue>
    </source>
</reference>
<organism evidence="1">
    <name type="scientific">Rhizophora mucronata</name>
    <name type="common">Asiatic mangrove</name>
    <dbReference type="NCBI Taxonomy" id="61149"/>
    <lineage>
        <taxon>Eukaryota</taxon>
        <taxon>Viridiplantae</taxon>
        <taxon>Streptophyta</taxon>
        <taxon>Embryophyta</taxon>
        <taxon>Tracheophyta</taxon>
        <taxon>Spermatophyta</taxon>
        <taxon>Magnoliopsida</taxon>
        <taxon>eudicotyledons</taxon>
        <taxon>Gunneridae</taxon>
        <taxon>Pentapetalae</taxon>
        <taxon>rosids</taxon>
        <taxon>fabids</taxon>
        <taxon>Malpighiales</taxon>
        <taxon>Rhizophoraceae</taxon>
        <taxon>Rhizophora</taxon>
    </lineage>
</organism>
<name>A0A2P2PQI4_RHIMU</name>
<protein>
    <submittedName>
        <fullName evidence="1">Uncharacterized protein</fullName>
    </submittedName>
</protein>
<sequence length="39" mass="4516">MKQADADHYSLIANKKAERTEKILLNSFHNLFGKKRGEL</sequence>
<accession>A0A2P2PQI4</accession>
<evidence type="ECO:0000313" key="1">
    <source>
        <dbReference type="EMBL" id="MBX56973.1"/>
    </source>
</evidence>